<dbReference type="AlphaFoldDB" id="A0A8A4KE69"/>
<reference evidence="1" key="1">
    <citation type="submission" date="2020-07" db="EMBL/GenBank/DDBJ databases">
        <title>Genome Sequences for Panteoa spp. that cause Center Rot in Onions.</title>
        <authorList>
            <person name="Asselin J.A."/>
            <person name="Helmann T."/>
            <person name="Beer S."/>
            <person name="Stodghill P."/>
        </authorList>
    </citation>
    <scope>NUCLEOTIDE SEQUENCE</scope>
    <source>
        <strain evidence="1">OC5a</strain>
        <plasmid evidence="1">pOC5aB</plasmid>
    </source>
</reference>
<accession>A0A8A4KE69</accession>
<evidence type="ECO:0000313" key="2">
    <source>
        <dbReference type="Proteomes" id="UP000663901"/>
    </source>
</evidence>
<organism evidence="1 2">
    <name type="scientific">Pantoea ananas</name>
    <name type="common">Erwinia uredovora</name>
    <dbReference type="NCBI Taxonomy" id="553"/>
    <lineage>
        <taxon>Bacteria</taxon>
        <taxon>Pseudomonadati</taxon>
        <taxon>Pseudomonadota</taxon>
        <taxon>Gammaproteobacteria</taxon>
        <taxon>Enterobacterales</taxon>
        <taxon>Erwiniaceae</taxon>
        <taxon>Pantoea</taxon>
    </lineage>
</organism>
<gene>
    <name evidence="1" type="ORF">H0Z12_22715</name>
</gene>
<protein>
    <submittedName>
        <fullName evidence="1">Uncharacterized protein</fullName>
    </submittedName>
</protein>
<dbReference type="Proteomes" id="UP000663901">
    <property type="component" value="Plasmid pOC5aB"/>
</dbReference>
<dbReference type="RefSeq" id="WP_207806735.1">
    <property type="nucleotide sequence ID" value="NZ_CP059085.1"/>
</dbReference>
<dbReference type="EMBL" id="CP059085">
    <property type="protein sequence ID" value="QTC48407.1"/>
    <property type="molecule type" value="Genomic_DNA"/>
</dbReference>
<name>A0A8A4KE69_PANAN</name>
<evidence type="ECO:0000313" key="1">
    <source>
        <dbReference type="EMBL" id="QTC48407.1"/>
    </source>
</evidence>
<keyword evidence="1" id="KW-0614">Plasmid</keyword>
<sequence length="59" mass="6671">MDSFEENKKIIGTVMEEFIDACDEYLFCLVFSVQGIEQRGKELKKCDSEKASGYGLVPT</sequence>
<proteinExistence type="predicted"/>
<geneLocation type="plasmid" evidence="1 2">
    <name>pOC5aB</name>
</geneLocation>